<proteinExistence type="predicted"/>
<keyword evidence="3" id="KW-1185">Reference proteome</keyword>
<gene>
    <name evidence="2" type="ORF">ACFO5Q_02060</name>
</gene>
<feature type="signal peptide" evidence="1">
    <location>
        <begin position="1"/>
        <end position="20"/>
    </location>
</feature>
<dbReference type="EMBL" id="JBHSCR010000001">
    <property type="protein sequence ID" value="MFC4346629.1"/>
    <property type="molecule type" value="Genomic_DNA"/>
</dbReference>
<name>A0ABV8U608_9PROT</name>
<dbReference type="InterPro" id="IPR011990">
    <property type="entry name" value="TPR-like_helical_dom_sf"/>
</dbReference>
<dbReference type="SUPFAM" id="SSF48452">
    <property type="entry name" value="TPR-like"/>
    <property type="match status" value="1"/>
</dbReference>
<dbReference type="RefSeq" id="WP_156431967.1">
    <property type="nucleotide sequence ID" value="NZ_JBHSCR010000001.1"/>
</dbReference>
<feature type="chain" id="PRO_5046084967" description="Tetratricopeptide repeat protein" evidence="1">
    <location>
        <begin position="21"/>
        <end position="266"/>
    </location>
</feature>
<accession>A0ABV8U608</accession>
<sequence>MRVLVFTLCLLFLGPPSAHADVNAGWEAYRAGDYQKARDLFEAAGGAEGYAAACRTGLVLGGFFENGETQVHTLHRALDDCNAAIELDGDQLDARISYAVGLGFEGKRLKKVKYAKASRRKLEDLIVVSGDYGILHAALGGWHTTVYEAGFFARLALGAKRGIARQQFEKAVTLAPNDIGVRFEFIKYLAYGKKDEHKEALEEIKQVSALPAHDAFDRFLVAQARTIGAMIVAGSEDGLEAALEAATPFASIRDHKNLPAYPLETD</sequence>
<protein>
    <recommendedName>
        <fullName evidence="4">Tetratricopeptide repeat protein</fullName>
    </recommendedName>
</protein>
<dbReference type="Proteomes" id="UP001595776">
    <property type="component" value="Unassembled WGS sequence"/>
</dbReference>
<evidence type="ECO:0008006" key="4">
    <source>
        <dbReference type="Google" id="ProtNLM"/>
    </source>
</evidence>
<evidence type="ECO:0000313" key="2">
    <source>
        <dbReference type="EMBL" id="MFC4346629.1"/>
    </source>
</evidence>
<reference evidence="3" key="1">
    <citation type="journal article" date="2019" name="Int. J. Syst. Evol. Microbiol.">
        <title>The Global Catalogue of Microorganisms (GCM) 10K type strain sequencing project: providing services to taxonomists for standard genome sequencing and annotation.</title>
        <authorList>
            <consortium name="The Broad Institute Genomics Platform"/>
            <consortium name="The Broad Institute Genome Sequencing Center for Infectious Disease"/>
            <person name="Wu L."/>
            <person name="Ma J."/>
        </authorList>
    </citation>
    <scope>NUCLEOTIDE SEQUENCE [LARGE SCALE GENOMIC DNA]</scope>
    <source>
        <strain evidence="3">CGMCC 1.15304</strain>
    </source>
</reference>
<evidence type="ECO:0000313" key="3">
    <source>
        <dbReference type="Proteomes" id="UP001595776"/>
    </source>
</evidence>
<dbReference type="Gene3D" id="1.25.40.10">
    <property type="entry name" value="Tetratricopeptide repeat domain"/>
    <property type="match status" value="1"/>
</dbReference>
<keyword evidence="1" id="KW-0732">Signal</keyword>
<comment type="caution">
    <text evidence="2">The sequence shown here is derived from an EMBL/GenBank/DDBJ whole genome shotgun (WGS) entry which is preliminary data.</text>
</comment>
<organism evidence="2 3">
    <name type="scientific">Kordiimonas lipolytica</name>
    <dbReference type="NCBI Taxonomy" id="1662421"/>
    <lineage>
        <taxon>Bacteria</taxon>
        <taxon>Pseudomonadati</taxon>
        <taxon>Pseudomonadota</taxon>
        <taxon>Alphaproteobacteria</taxon>
        <taxon>Kordiimonadales</taxon>
        <taxon>Kordiimonadaceae</taxon>
        <taxon>Kordiimonas</taxon>
    </lineage>
</organism>
<evidence type="ECO:0000256" key="1">
    <source>
        <dbReference type="SAM" id="SignalP"/>
    </source>
</evidence>